<dbReference type="Gene3D" id="6.10.250.1950">
    <property type="match status" value="1"/>
</dbReference>
<keyword evidence="17" id="KW-1185">Reference proteome</keyword>
<comment type="similarity">
    <text evidence="1 10">Belongs to the NDC80/HEC1 family.</text>
</comment>
<keyword evidence="2 10" id="KW-0158">Chromosome</keyword>
<evidence type="ECO:0000256" key="10">
    <source>
        <dbReference type="RuleBase" id="RU368072"/>
    </source>
</evidence>
<dbReference type="InterPro" id="IPR055260">
    <property type="entry name" value="Ndc80_CH"/>
</dbReference>
<name>A0AAD7V6Z6_9FUNG</name>
<gene>
    <name evidence="16" type="ORF">O0I10_003978</name>
</gene>
<evidence type="ECO:0000259" key="15">
    <source>
        <dbReference type="Pfam" id="PF24487"/>
    </source>
</evidence>
<evidence type="ECO:0000259" key="13">
    <source>
        <dbReference type="Pfam" id="PF03801"/>
    </source>
</evidence>
<dbReference type="GO" id="GO:0005634">
    <property type="term" value="C:nucleus"/>
    <property type="evidence" value="ECO:0007669"/>
    <property type="project" value="UniProtKB-SubCell"/>
</dbReference>
<comment type="subcellular location">
    <subcellularLocation>
        <location evidence="10">Chromosome</location>
        <location evidence="10">Centromere</location>
        <location evidence="10">Kinetochore</location>
    </subcellularLocation>
    <subcellularLocation>
        <location evidence="10">Nucleus</location>
    </subcellularLocation>
</comment>
<dbReference type="Pfam" id="PF24487">
    <property type="entry name" value="NDC80_loop"/>
    <property type="match status" value="1"/>
</dbReference>
<evidence type="ECO:0000256" key="3">
    <source>
        <dbReference type="ARBA" id="ARBA00022618"/>
    </source>
</evidence>
<dbReference type="GeneID" id="83211391"/>
<dbReference type="GO" id="GO:0051315">
    <property type="term" value="P:attachment of mitotic spindle microtubules to kinetochore"/>
    <property type="evidence" value="ECO:0007669"/>
    <property type="project" value="UniProtKB-UniRule"/>
</dbReference>
<keyword evidence="4 10" id="KW-0498">Mitosis</keyword>
<evidence type="ECO:0000256" key="8">
    <source>
        <dbReference type="ARBA" id="ARBA00023306"/>
    </source>
</evidence>
<keyword evidence="6 11" id="KW-0175">Coiled coil</keyword>
<evidence type="ECO:0000313" key="17">
    <source>
        <dbReference type="Proteomes" id="UP001234581"/>
    </source>
</evidence>
<comment type="function">
    <text evidence="10">Acts as a component of the essential kinetochore-associated NDC80 complex, which is required for chromosome segregation and spindle checkpoint activity.</text>
</comment>
<evidence type="ECO:0000256" key="5">
    <source>
        <dbReference type="ARBA" id="ARBA00022838"/>
    </source>
</evidence>
<dbReference type="AlphaFoldDB" id="A0AAD7V6Z6"/>
<evidence type="ECO:0000256" key="2">
    <source>
        <dbReference type="ARBA" id="ARBA00022454"/>
    </source>
</evidence>
<sequence>MKRRYTISDNAPHQSKLPPPATATGVRANRLASNDPKMPRLSAPHHSHSLGPQRIAVATTPAEGRSKRSVAIKDPPASNSRPSHRTGASSSLVAKASSASSSASAAATQISKAKAKPDIRSPEYQKRAMQCIIDYLRDSNYGQVTRQMLRGLTLRNFQNMFKHLHHHMAPSYQYVREKFEDEYIDVLRSLRYPYCDQLSPRSLHSIGAPHLFPTFLSLLHWFVTMCKIHDHDVPRTEKEEDVEKEGPTDMNYLFYAYTVTTYNQFMNGADEFTETDTKLLSVFEELNEQYRQEIRRLQEVRQRQVKEKDEVQKRKETVKRLEEGVREMKEDMTKYNEFCDDKRRRIAKYMDLNERLKEALDAKKREIRMAEQEYDEVLRRFKEMDLSPEQVAGMANEQVELEKKSLDNKARINELDQQYKSREMQMQQMREDIQKDMHEYNSEATEAGLIPSTAPNANGKDYRFVFNPEGRTLEEMSSVDWENDLLPHLQILQNQYSQALQQASERLRGIRDRYAEIKNSIPAEEESLRQLQEQLEHETRSFEELKASIAKEMDDTLRELNQRENAAKQARNQAKKEVLSLKSQEEDAHIKLEETVARAQERVQKIRSDVKKVADLITGFAESKKELLSKENMEKLFKIPDNM</sequence>
<accession>A0AAD7V6Z6</accession>
<evidence type="ECO:0000313" key="16">
    <source>
        <dbReference type="EMBL" id="KAJ8660119.1"/>
    </source>
</evidence>
<comment type="caution">
    <text evidence="16">The sequence shown here is derived from an EMBL/GenBank/DDBJ whole genome shotgun (WGS) entry which is preliminary data.</text>
</comment>
<keyword evidence="9 10" id="KW-0137">Centromere</keyword>
<evidence type="ECO:0000256" key="1">
    <source>
        <dbReference type="ARBA" id="ARBA00007050"/>
    </source>
</evidence>
<dbReference type="Gene3D" id="1.10.418.30">
    <property type="entry name" value="Ncd80 complex, Ncd80 subunit"/>
    <property type="match status" value="1"/>
</dbReference>
<organism evidence="16 17">
    <name type="scientific">Lichtheimia ornata</name>
    <dbReference type="NCBI Taxonomy" id="688661"/>
    <lineage>
        <taxon>Eukaryota</taxon>
        <taxon>Fungi</taxon>
        <taxon>Fungi incertae sedis</taxon>
        <taxon>Mucoromycota</taxon>
        <taxon>Mucoromycotina</taxon>
        <taxon>Mucoromycetes</taxon>
        <taxon>Mucorales</taxon>
        <taxon>Lichtheimiaceae</taxon>
        <taxon>Lichtheimia</taxon>
    </lineage>
</organism>
<evidence type="ECO:0000256" key="7">
    <source>
        <dbReference type="ARBA" id="ARBA00023242"/>
    </source>
</evidence>
<feature type="coiled-coil region" evidence="11">
    <location>
        <begin position="493"/>
        <end position="616"/>
    </location>
</feature>
<feature type="domain" description="Kinetochore protein NDC80 loop region" evidence="15">
    <location>
        <begin position="412"/>
        <end position="630"/>
    </location>
</feature>
<keyword evidence="5 10" id="KW-0995">Kinetochore</keyword>
<dbReference type="Pfam" id="PF18077">
    <property type="entry name" value="DUF5595"/>
    <property type="match status" value="1"/>
</dbReference>
<dbReference type="RefSeq" id="XP_058345032.1">
    <property type="nucleotide sequence ID" value="XM_058484044.1"/>
</dbReference>
<comment type="subunit">
    <text evidence="10">Component of the NDC80 complex.</text>
</comment>
<feature type="domain" description="Kinetochore protein Ndc80 CH" evidence="13">
    <location>
        <begin position="91"/>
        <end position="230"/>
    </location>
</feature>
<evidence type="ECO:0000256" key="6">
    <source>
        <dbReference type="ARBA" id="ARBA00023054"/>
    </source>
</evidence>
<evidence type="ECO:0000256" key="9">
    <source>
        <dbReference type="ARBA" id="ARBA00023328"/>
    </source>
</evidence>
<keyword evidence="7 10" id="KW-0539">Nucleus</keyword>
<dbReference type="PANTHER" id="PTHR10643">
    <property type="entry name" value="KINETOCHORE PROTEIN NDC80"/>
    <property type="match status" value="1"/>
</dbReference>
<dbReference type="Pfam" id="PF03801">
    <property type="entry name" value="Ndc80_HEC"/>
    <property type="match status" value="1"/>
</dbReference>
<dbReference type="GO" id="GO:0031262">
    <property type="term" value="C:Ndc80 complex"/>
    <property type="evidence" value="ECO:0007669"/>
    <property type="project" value="UniProtKB-UniRule"/>
</dbReference>
<keyword evidence="8 10" id="KW-0131">Cell cycle</keyword>
<evidence type="ECO:0000256" key="4">
    <source>
        <dbReference type="ARBA" id="ARBA00022776"/>
    </source>
</evidence>
<dbReference type="GO" id="GO:0051301">
    <property type="term" value="P:cell division"/>
    <property type="evidence" value="ECO:0007669"/>
    <property type="project" value="UniProtKB-UniRule"/>
</dbReference>
<evidence type="ECO:0000259" key="14">
    <source>
        <dbReference type="Pfam" id="PF18077"/>
    </source>
</evidence>
<protein>
    <recommendedName>
        <fullName evidence="10">Kinetochore protein NDC80</fullName>
    </recommendedName>
</protein>
<proteinExistence type="inferred from homology"/>
<dbReference type="InterPro" id="IPR005550">
    <property type="entry name" value="Kinetochore_Ndc80"/>
</dbReference>
<dbReference type="InterPro" id="IPR038273">
    <property type="entry name" value="Ndc80_sf"/>
</dbReference>
<feature type="region of interest" description="Disordered" evidence="12">
    <location>
        <begin position="1"/>
        <end position="94"/>
    </location>
</feature>
<evidence type="ECO:0000256" key="11">
    <source>
        <dbReference type="SAM" id="Coils"/>
    </source>
</evidence>
<feature type="coiled-coil region" evidence="11">
    <location>
        <begin position="280"/>
        <end position="380"/>
    </location>
</feature>
<feature type="domain" description="DUF5595" evidence="14">
    <location>
        <begin position="243"/>
        <end position="314"/>
    </location>
</feature>
<evidence type="ECO:0000256" key="12">
    <source>
        <dbReference type="SAM" id="MobiDB-lite"/>
    </source>
</evidence>
<dbReference type="Proteomes" id="UP001234581">
    <property type="component" value="Unassembled WGS sequence"/>
</dbReference>
<dbReference type="EMBL" id="JARTCD010000014">
    <property type="protein sequence ID" value="KAJ8660119.1"/>
    <property type="molecule type" value="Genomic_DNA"/>
</dbReference>
<keyword evidence="3 10" id="KW-0132">Cell division</keyword>
<reference evidence="16 17" key="1">
    <citation type="submission" date="2023-03" db="EMBL/GenBank/DDBJ databases">
        <title>Genome sequence of Lichtheimia ornata CBS 291.66.</title>
        <authorList>
            <person name="Mohabir J.T."/>
            <person name="Shea T.P."/>
            <person name="Kurbessoian T."/>
            <person name="Berby B."/>
            <person name="Fontaine J."/>
            <person name="Livny J."/>
            <person name="Gnirke A."/>
            <person name="Stajich J.E."/>
            <person name="Cuomo C.A."/>
        </authorList>
    </citation>
    <scope>NUCLEOTIDE SEQUENCE [LARGE SCALE GENOMIC DNA]</scope>
    <source>
        <strain evidence="16">CBS 291.66</strain>
    </source>
</reference>
<dbReference type="InterPro" id="IPR040967">
    <property type="entry name" value="DUF5595"/>
</dbReference>
<dbReference type="InterPro" id="IPR057091">
    <property type="entry name" value="NDC80_loop"/>
</dbReference>
<dbReference type="PANTHER" id="PTHR10643:SF2">
    <property type="entry name" value="KINETOCHORE PROTEIN NDC80 HOMOLOG"/>
    <property type="match status" value="1"/>
</dbReference>